<keyword evidence="2" id="KW-0472">Membrane</keyword>
<dbReference type="Proteomes" id="UP001596306">
    <property type="component" value="Unassembled WGS sequence"/>
</dbReference>
<evidence type="ECO:0000259" key="4">
    <source>
        <dbReference type="Pfam" id="PF12671"/>
    </source>
</evidence>
<dbReference type="InterPro" id="IPR013783">
    <property type="entry name" value="Ig-like_fold"/>
</dbReference>
<evidence type="ECO:0000256" key="2">
    <source>
        <dbReference type="SAM" id="Phobius"/>
    </source>
</evidence>
<sequence>MRHRPPQKPPVPAVLESPATSPSRRPFRPSRRGRHLRRSVFEACTLLACGAVALSCAVATVGVGFGSDEGALSTGDSTVAEPARPPNTVTPAPSIAPSEKPVVETAPSVASGPVTGGTAMTVAGENLTGVSRVDVGGRPAELVEVSDTRLTVTVPAANEYAEGAVGVALFDEKGEEVPVDLNPSTTLAELHASAPLASALTFRYLPDERITSQTDYVLSHWSDYNSDEYSVIDDNDCVNFMSQALAARGWVMDGEWWYDPSTGQSSSAWVSSTAFRDYVAAHPERGTALSGGERALLKVGDIVQFDWDDSGDRDHTATVTRIDRTDAGIKVYVGGHTKDSDFWDVDEALANGGGSVYYWSLS</sequence>
<reference evidence="6" key="1">
    <citation type="journal article" date="2019" name="Int. J. Syst. Evol. Microbiol.">
        <title>The Global Catalogue of Microorganisms (GCM) 10K type strain sequencing project: providing services to taxonomists for standard genome sequencing and annotation.</title>
        <authorList>
            <consortium name="The Broad Institute Genomics Platform"/>
            <consortium name="The Broad Institute Genome Sequencing Center for Infectious Disease"/>
            <person name="Wu L."/>
            <person name="Ma J."/>
        </authorList>
    </citation>
    <scope>NUCLEOTIDE SEQUENCE [LARGE SCALE GENOMIC DNA]</scope>
    <source>
        <strain evidence="6">CCUG 43304</strain>
    </source>
</reference>
<feature type="domain" description="IPT/TIG" evidence="3">
    <location>
        <begin position="110"/>
        <end position="158"/>
    </location>
</feature>
<proteinExistence type="predicted"/>
<keyword evidence="6" id="KW-1185">Reference proteome</keyword>
<dbReference type="RefSeq" id="WP_386731037.1">
    <property type="nucleotide sequence ID" value="NZ_JBHSTP010000002.1"/>
</dbReference>
<dbReference type="InterPro" id="IPR014756">
    <property type="entry name" value="Ig_E-set"/>
</dbReference>
<accession>A0ABW1VIR9</accession>
<feature type="region of interest" description="Disordered" evidence="1">
    <location>
        <begin position="72"/>
        <end position="101"/>
    </location>
</feature>
<evidence type="ECO:0000259" key="3">
    <source>
        <dbReference type="Pfam" id="PF01833"/>
    </source>
</evidence>
<gene>
    <name evidence="5" type="ORF">ACFQB0_10380</name>
</gene>
<keyword evidence="2" id="KW-1133">Transmembrane helix</keyword>
<feature type="region of interest" description="Disordered" evidence="1">
    <location>
        <begin position="1"/>
        <end position="33"/>
    </location>
</feature>
<feature type="transmembrane region" description="Helical" evidence="2">
    <location>
        <begin position="40"/>
        <end position="65"/>
    </location>
</feature>
<dbReference type="InterPro" id="IPR024301">
    <property type="entry name" value="Amidase_6"/>
</dbReference>
<dbReference type="Pfam" id="PF01833">
    <property type="entry name" value="TIG"/>
    <property type="match status" value="1"/>
</dbReference>
<dbReference type="EMBL" id="JBHSTP010000002">
    <property type="protein sequence ID" value="MFC6356515.1"/>
    <property type="molecule type" value="Genomic_DNA"/>
</dbReference>
<evidence type="ECO:0000313" key="5">
    <source>
        <dbReference type="EMBL" id="MFC6356515.1"/>
    </source>
</evidence>
<evidence type="ECO:0000256" key="1">
    <source>
        <dbReference type="SAM" id="MobiDB-lite"/>
    </source>
</evidence>
<dbReference type="Pfam" id="PF12671">
    <property type="entry name" value="Amidase_6"/>
    <property type="match status" value="1"/>
</dbReference>
<name>A0ABW1VIR9_9MICO</name>
<feature type="domain" description="Putative amidase" evidence="4">
    <location>
        <begin position="213"/>
        <end position="346"/>
    </location>
</feature>
<comment type="caution">
    <text evidence="5">The sequence shown here is derived from an EMBL/GenBank/DDBJ whole genome shotgun (WGS) entry which is preliminary data.</text>
</comment>
<dbReference type="InterPro" id="IPR002909">
    <property type="entry name" value="IPT_dom"/>
</dbReference>
<dbReference type="PANTHER" id="PTHR40032">
    <property type="entry name" value="EXPORTED PROTEIN-RELATED"/>
    <property type="match status" value="1"/>
</dbReference>
<dbReference type="CDD" id="cd00102">
    <property type="entry name" value="IPT"/>
    <property type="match status" value="1"/>
</dbReference>
<dbReference type="Gene3D" id="2.60.40.10">
    <property type="entry name" value="Immunoglobulins"/>
    <property type="match status" value="1"/>
</dbReference>
<organism evidence="5 6">
    <name type="scientific">Luethyella okanaganae</name>
    <dbReference type="NCBI Taxonomy" id="69372"/>
    <lineage>
        <taxon>Bacteria</taxon>
        <taxon>Bacillati</taxon>
        <taxon>Actinomycetota</taxon>
        <taxon>Actinomycetes</taxon>
        <taxon>Micrococcales</taxon>
        <taxon>Microbacteriaceae</taxon>
        <taxon>Luethyella</taxon>
    </lineage>
</organism>
<dbReference type="SUPFAM" id="SSF81296">
    <property type="entry name" value="E set domains"/>
    <property type="match status" value="1"/>
</dbReference>
<evidence type="ECO:0000313" key="6">
    <source>
        <dbReference type="Proteomes" id="UP001596306"/>
    </source>
</evidence>
<dbReference type="PANTHER" id="PTHR40032:SF1">
    <property type="entry name" value="EXPORTED PROTEIN"/>
    <property type="match status" value="1"/>
</dbReference>
<protein>
    <submittedName>
        <fullName evidence="5">Amidase domain-containing protein</fullName>
    </submittedName>
</protein>
<keyword evidence="2" id="KW-0812">Transmembrane</keyword>